<feature type="region of interest" description="Disordered" evidence="1">
    <location>
        <begin position="1"/>
        <end position="31"/>
    </location>
</feature>
<sequence>MWNGESRSADRLGARTDADRDGGPSSGSRYARGDVVAPIVAGSARLAACFGICALLASACGLPIRPVLKHGPRSLTCARVRG</sequence>
<feature type="non-terminal residue" evidence="2">
    <location>
        <position position="82"/>
    </location>
</feature>
<reference evidence="2 3" key="1">
    <citation type="submission" date="2015-01" db="EMBL/GenBank/DDBJ databases">
        <title>Evolution of Trichinella species and genotypes.</title>
        <authorList>
            <person name="Korhonen P.K."/>
            <person name="Edoardo P."/>
            <person name="Giuseppe L.R."/>
            <person name="Gasser R.B."/>
        </authorList>
    </citation>
    <scope>NUCLEOTIDE SEQUENCE [LARGE SCALE GENOMIC DNA]</scope>
    <source>
        <strain evidence="2">ISS2496</strain>
    </source>
</reference>
<protein>
    <submittedName>
        <fullName evidence="2">Uncharacterized protein</fullName>
    </submittedName>
</protein>
<comment type="caution">
    <text evidence="2">The sequence shown here is derived from an EMBL/GenBank/DDBJ whole genome shotgun (WGS) entry which is preliminary data.</text>
</comment>
<evidence type="ECO:0000313" key="2">
    <source>
        <dbReference type="EMBL" id="KRX87084.1"/>
    </source>
</evidence>
<dbReference type="EMBL" id="JYDQ01004911">
    <property type="protein sequence ID" value="KRX87084.1"/>
    <property type="molecule type" value="Genomic_DNA"/>
</dbReference>
<proteinExistence type="predicted"/>
<feature type="compositionally biased region" description="Basic and acidic residues" evidence="1">
    <location>
        <begin position="7"/>
        <end position="22"/>
    </location>
</feature>
<evidence type="ECO:0000256" key="1">
    <source>
        <dbReference type="SAM" id="MobiDB-lite"/>
    </source>
</evidence>
<evidence type="ECO:0000313" key="3">
    <source>
        <dbReference type="Proteomes" id="UP000054783"/>
    </source>
</evidence>
<accession>A0A0V0XGJ6</accession>
<organism evidence="2 3">
    <name type="scientific">Trichinella patagoniensis</name>
    <dbReference type="NCBI Taxonomy" id="990121"/>
    <lineage>
        <taxon>Eukaryota</taxon>
        <taxon>Metazoa</taxon>
        <taxon>Ecdysozoa</taxon>
        <taxon>Nematoda</taxon>
        <taxon>Enoplea</taxon>
        <taxon>Dorylaimia</taxon>
        <taxon>Trichinellida</taxon>
        <taxon>Trichinellidae</taxon>
        <taxon>Trichinella</taxon>
    </lineage>
</organism>
<dbReference type="Proteomes" id="UP000054783">
    <property type="component" value="Unassembled WGS sequence"/>
</dbReference>
<dbReference type="AlphaFoldDB" id="A0A0V0XGJ6"/>
<keyword evidence="3" id="KW-1185">Reference proteome</keyword>
<gene>
    <name evidence="2" type="ORF">T12_16741</name>
</gene>
<name>A0A0V0XGJ6_9BILA</name>